<feature type="domain" description="Beta-ketoacyl synthase-like N-terminal" evidence="1">
    <location>
        <begin position="1"/>
        <end position="61"/>
    </location>
</feature>
<dbReference type="AlphaFoldDB" id="A0A0F9CPG2"/>
<dbReference type="EMBL" id="LAZR01032371">
    <property type="protein sequence ID" value="KKL51074.1"/>
    <property type="molecule type" value="Genomic_DNA"/>
</dbReference>
<accession>A0A0F9CPG2</accession>
<reference evidence="2" key="1">
    <citation type="journal article" date="2015" name="Nature">
        <title>Complex archaea that bridge the gap between prokaryotes and eukaryotes.</title>
        <authorList>
            <person name="Spang A."/>
            <person name="Saw J.H."/>
            <person name="Jorgensen S.L."/>
            <person name="Zaremba-Niedzwiedzka K."/>
            <person name="Martijn J."/>
            <person name="Lind A.E."/>
            <person name="van Eijk R."/>
            <person name="Schleper C."/>
            <person name="Guy L."/>
            <person name="Ettema T.J."/>
        </authorList>
    </citation>
    <scope>NUCLEOTIDE SEQUENCE</scope>
</reference>
<dbReference type="GO" id="GO:0016746">
    <property type="term" value="F:acyltransferase activity"/>
    <property type="evidence" value="ECO:0007669"/>
    <property type="project" value="InterPro"/>
</dbReference>
<dbReference type="Pfam" id="PF00109">
    <property type="entry name" value="ketoacyl-synt"/>
    <property type="match status" value="1"/>
</dbReference>
<dbReference type="SUPFAM" id="SSF53901">
    <property type="entry name" value="Thiolase-like"/>
    <property type="match status" value="1"/>
</dbReference>
<proteinExistence type="predicted"/>
<dbReference type="Gene3D" id="3.40.47.10">
    <property type="match status" value="1"/>
</dbReference>
<sequence length="78" mass="8190">MRRVVITGLGIVSPIGNSAAEVTEALRAGRSGIEASAEMAEHGFRSQIAGTLKIDVADHVDKRTLRFMGPGSAYAHIA</sequence>
<evidence type="ECO:0000259" key="1">
    <source>
        <dbReference type="Pfam" id="PF00109"/>
    </source>
</evidence>
<dbReference type="InterPro" id="IPR014030">
    <property type="entry name" value="Ketoacyl_synth_N"/>
</dbReference>
<evidence type="ECO:0000313" key="2">
    <source>
        <dbReference type="EMBL" id="KKL51074.1"/>
    </source>
</evidence>
<protein>
    <recommendedName>
        <fullName evidence="1">Beta-ketoacyl synthase-like N-terminal domain-containing protein</fullName>
    </recommendedName>
</protein>
<dbReference type="InterPro" id="IPR016039">
    <property type="entry name" value="Thiolase-like"/>
</dbReference>
<gene>
    <name evidence="2" type="ORF">LCGC14_2299160</name>
</gene>
<comment type="caution">
    <text evidence="2">The sequence shown here is derived from an EMBL/GenBank/DDBJ whole genome shotgun (WGS) entry which is preliminary data.</text>
</comment>
<organism evidence="2">
    <name type="scientific">marine sediment metagenome</name>
    <dbReference type="NCBI Taxonomy" id="412755"/>
    <lineage>
        <taxon>unclassified sequences</taxon>
        <taxon>metagenomes</taxon>
        <taxon>ecological metagenomes</taxon>
    </lineage>
</organism>
<name>A0A0F9CPG2_9ZZZZ</name>
<feature type="non-terminal residue" evidence="2">
    <location>
        <position position="78"/>
    </location>
</feature>